<protein>
    <submittedName>
        <fullName evidence="1">Uncharacterized protein</fullName>
    </submittedName>
</protein>
<name>A0A816A9P8_9BILA</name>
<reference evidence="1" key="1">
    <citation type="submission" date="2021-02" db="EMBL/GenBank/DDBJ databases">
        <authorList>
            <person name="Nowell W R."/>
        </authorList>
    </citation>
    <scope>NUCLEOTIDE SEQUENCE</scope>
</reference>
<evidence type="ECO:0000313" key="2">
    <source>
        <dbReference type="EMBL" id="CAF1680321.1"/>
    </source>
</evidence>
<dbReference type="AlphaFoldDB" id="A0A816A9P8"/>
<gene>
    <name evidence="1" type="ORF">BJG266_LOCUS49941</name>
    <name evidence="2" type="ORF">QVE165_LOCUS67034</name>
</gene>
<evidence type="ECO:0000313" key="3">
    <source>
        <dbReference type="Proteomes" id="UP000663832"/>
    </source>
</evidence>
<dbReference type="Proteomes" id="UP000663832">
    <property type="component" value="Unassembled WGS sequence"/>
</dbReference>
<comment type="caution">
    <text evidence="1">The sequence shown here is derived from an EMBL/GenBank/DDBJ whole genome shotgun (WGS) entry which is preliminary data.</text>
</comment>
<evidence type="ECO:0000313" key="1">
    <source>
        <dbReference type="EMBL" id="CAF1594564.1"/>
    </source>
</evidence>
<accession>A0A816A9P8</accession>
<organism evidence="1 4">
    <name type="scientific">Adineta steineri</name>
    <dbReference type="NCBI Taxonomy" id="433720"/>
    <lineage>
        <taxon>Eukaryota</taxon>
        <taxon>Metazoa</taxon>
        <taxon>Spiralia</taxon>
        <taxon>Gnathifera</taxon>
        <taxon>Rotifera</taxon>
        <taxon>Eurotatoria</taxon>
        <taxon>Bdelloidea</taxon>
        <taxon>Adinetida</taxon>
        <taxon>Adinetidae</taxon>
        <taxon>Adineta</taxon>
    </lineage>
</organism>
<keyword evidence="3" id="KW-1185">Reference proteome</keyword>
<dbReference type="EMBL" id="CAJNOM010008515">
    <property type="protein sequence ID" value="CAF1680321.1"/>
    <property type="molecule type" value="Genomic_DNA"/>
</dbReference>
<feature type="non-terminal residue" evidence="1">
    <location>
        <position position="1"/>
    </location>
</feature>
<dbReference type="Proteomes" id="UP000663877">
    <property type="component" value="Unassembled WGS sequence"/>
</dbReference>
<dbReference type="OrthoDB" id="10035538at2759"/>
<evidence type="ECO:0000313" key="4">
    <source>
        <dbReference type="Proteomes" id="UP000663877"/>
    </source>
</evidence>
<sequence length="83" mass="9993">LRPLGYLWVPAPRKPERLLEFDPFDECKSHFWTHRNETGQEVVTVKCNRLKDVYPFVERNKEKEWTEVLKINNTIIHTVVFPL</sequence>
<dbReference type="EMBL" id="CAJNOI010008068">
    <property type="protein sequence ID" value="CAF1594564.1"/>
    <property type="molecule type" value="Genomic_DNA"/>
</dbReference>
<proteinExistence type="predicted"/>